<evidence type="ECO:0008006" key="15">
    <source>
        <dbReference type="Google" id="ProtNLM"/>
    </source>
</evidence>
<gene>
    <name evidence="13" type="ORF">EDS130_LOCUS26854</name>
    <name evidence="12" type="ORF">XAT740_LOCUS3082</name>
</gene>
<evidence type="ECO:0000256" key="3">
    <source>
        <dbReference type="ARBA" id="ARBA00009105"/>
    </source>
</evidence>
<evidence type="ECO:0000256" key="9">
    <source>
        <dbReference type="ARBA" id="ARBA00023136"/>
    </source>
</evidence>
<evidence type="ECO:0000313" key="12">
    <source>
        <dbReference type="EMBL" id="CAF0803235.1"/>
    </source>
</evidence>
<keyword evidence="7 11" id="KW-1133">Transmembrane helix</keyword>
<dbReference type="GO" id="GO:0000026">
    <property type="term" value="F:alpha-1,2-mannosyltransferase activity"/>
    <property type="evidence" value="ECO:0007669"/>
    <property type="project" value="TreeGrafter"/>
</dbReference>
<dbReference type="Proteomes" id="UP000663852">
    <property type="component" value="Unassembled WGS sequence"/>
</dbReference>
<protein>
    <recommendedName>
        <fullName evidence="15">Glycosyltransferase family 71 protein</fullName>
    </recommendedName>
</protein>
<dbReference type="PANTHER" id="PTHR31646:SF1">
    <property type="entry name" value="ALPHA-1,2-MANNOSYLTRANSFERASE MNN2"/>
    <property type="match status" value="1"/>
</dbReference>
<evidence type="ECO:0000256" key="1">
    <source>
        <dbReference type="ARBA" id="ARBA00004394"/>
    </source>
</evidence>
<feature type="transmembrane region" description="Helical" evidence="11">
    <location>
        <begin position="12"/>
        <end position="32"/>
    </location>
</feature>
<comment type="subcellular location">
    <subcellularLocation>
        <location evidence="10">Endomembrane system</location>
        <topology evidence="10">Single-pass membrane protein</topology>
    </subcellularLocation>
    <subcellularLocation>
        <location evidence="1">Golgi apparatus membrane</location>
    </subcellularLocation>
    <subcellularLocation>
        <location evidence="2">Membrane</location>
        <topology evidence="2">Single-pass type II membrane protein</topology>
    </subcellularLocation>
</comment>
<dbReference type="OrthoDB" id="9987950at2759"/>
<keyword evidence="4" id="KW-0808">Transferase</keyword>
<sequence length="482" mass="56038">MSQSKAVLRRFISLKIICGLNTIVSLFIIVLVNKNSTYHTILTQPVHTINDALKQELINEHLLSYSQFYNSSSYECKIKSNNDQLEKELNATARLLPTLGRNIVPYPNDYFHGRGIVLTIGKYQLPFAKVNLEMIQHTRTRLPVQIWYSSQEIQDGDVTDLLIIAPRVNLSICCFLQNRCRNLIRTWQINSQYVFKPHITNAEQRFAYKPAAIISSTFAEVLFLDSDAYLTRDPEELFLHDPMYLQFGTLFFPDAHISRQHSSVWKLFNTTCGENEFELDSAAILVDKRRAWKGLFITKLMNDNYRYFYGSISDGDKDTFRFGFRYMNVKYYIVMIPCATGQFNGSHFCGLTLCKTDSLAQHIYINHVHIFKYEDVSYTTENLEYTRIGLGDPNNHSYFFMHCRLPGGQTSCFHIVAQPNPEVIPNFCYIGEISLKDIEDYKYQSNEVLLFDRSRYNRIILTKTNNVMPHFIENLIKSSHHL</sequence>
<dbReference type="InterPro" id="IPR029044">
    <property type="entry name" value="Nucleotide-diphossugar_trans"/>
</dbReference>
<reference evidence="12" key="1">
    <citation type="submission" date="2021-02" db="EMBL/GenBank/DDBJ databases">
        <authorList>
            <person name="Nowell W R."/>
        </authorList>
    </citation>
    <scope>NUCLEOTIDE SEQUENCE</scope>
</reference>
<evidence type="ECO:0000256" key="11">
    <source>
        <dbReference type="SAM" id="Phobius"/>
    </source>
</evidence>
<evidence type="ECO:0000256" key="2">
    <source>
        <dbReference type="ARBA" id="ARBA00004606"/>
    </source>
</evidence>
<evidence type="ECO:0000256" key="6">
    <source>
        <dbReference type="ARBA" id="ARBA00022968"/>
    </source>
</evidence>
<evidence type="ECO:0000313" key="13">
    <source>
        <dbReference type="EMBL" id="CAF1229457.1"/>
    </source>
</evidence>
<accession>A0A813SNP4</accession>
<dbReference type="EMBL" id="CAJNOJ010000165">
    <property type="protein sequence ID" value="CAF1229457.1"/>
    <property type="molecule type" value="Genomic_DNA"/>
</dbReference>
<name>A0A813SNP4_ADIRI</name>
<keyword evidence="9 11" id="KW-0472">Membrane</keyword>
<dbReference type="AlphaFoldDB" id="A0A813SNP4"/>
<proteinExistence type="inferred from homology"/>
<dbReference type="SUPFAM" id="SSF53448">
    <property type="entry name" value="Nucleotide-diphospho-sugar transferases"/>
    <property type="match status" value="1"/>
</dbReference>
<evidence type="ECO:0000313" key="14">
    <source>
        <dbReference type="Proteomes" id="UP000663828"/>
    </source>
</evidence>
<keyword evidence="5 11" id="KW-0812">Transmembrane</keyword>
<keyword evidence="6" id="KW-0735">Signal-anchor</keyword>
<keyword evidence="8" id="KW-0333">Golgi apparatus</keyword>
<dbReference type="GO" id="GO:0046354">
    <property type="term" value="P:mannan biosynthetic process"/>
    <property type="evidence" value="ECO:0007669"/>
    <property type="project" value="TreeGrafter"/>
</dbReference>
<dbReference type="PANTHER" id="PTHR31646">
    <property type="entry name" value="ALPHA-1,2-MANNOSYLTRANSFERASE MNN2"/>
    <property type="match status" value="1"/>
</dbReference>
<dbReference type="InterPro" id="IPR022751">
    <property type="entry name" value="Alpha_mannosyltransferase"/>
</dbReference>
<evidence type="ECO:0000256" key="4">
    <source>
        <dbReference type="ARBA" id="ARBA00022679"/>
    </source>
</evidence>
<comment type="caution">
    <text evidence="12">The sequence shown here is derived from an EMBL/GenBank/DDBJ whole genome shotgun (WGS) entry which is preliminary data.</text>
</comment>
<dbReference type="Proteomes" id="UP000663828">
    <property type="component" value="Unassembled WGS sequence"/>
</dbReference>
<evidence type="ECO:0000256" key="5">
    <source>
        <dbReference type="ARBA" id="ARBA00022692"/>
    </source>
</evidence>
<evidence type="ECO:0000256" key="7">
    <source>
        <dbReference type="ARBA" id="ARBA00022989"/>
    </source>
</evidence>
<dbReference type="GO" id="GO:0000139">
    <property type="term" value="C:Golgi membrane"/>
    <property type="evidence" value="ECO:0007669"/>
    <property type="project" value="UniProtKB-SubCell"/>
</dbReference>
<dbReference type="EMBL" id="CAJNOR010000115">
    <property type="protein sequence ID" value="CAF0803235.1"/>
    <property type="molecule type" value="Genomic_DNA"/>
</dbReference>
<comment type="similarity">
    <text evidence="3">Belongs to the MNN1/MNT family.</text>
</comment>
<evidence type="ECO:0000256" key="10">
    <source>
        <dbReference type="ARBA" id="ARBA00037847"/>
    </source>
</evidence>
<dbReference type="Pfam" id="PF11051">
    <property type="entry name" value="Mannosyl_trans3"/>
    <property type="match status" value="2"/>
</dbReference>
<evidence type="ECO:0000256" key="8">
    <source>
        <dbReference type="ARBA" id="ARBA00023034"/>
    </source>
</evidence>
<keyword evidence="14" id="KW-1185">Reference proteome</keyword>
<organism evidence="12 14">
    <name type="scientific">Adineta ricciae</name>
    <name type="common">Rotifer</name>
    <dbReference type="NCBI Taxonomy" id="249248"/>
    <lineage>
        <taxon>Eukaryota</taxon>
        <taxon>Metazoa</taxon>
        <taxon>Spiralia</taxon>
        <taxon>Gnathifera</taxon>
        <taxon>Rotifera</taxon>
        <taxon>Eurotatoria</taxon>
        <taxon>Bdelloidea</taxon>
        <taxon>Adinetida</taxon>
        <taxon>Adinetidae</taxon>
        <taxon>Adineta</taxon>
    </lineage>
</organism>